<dbReference type="AlphaFoldDB" id="A0A8J2JJE2"/>
<organism evidence="1 2">
    <name type="scientific">Allacma fusca</name>
    <dbReference type="NCBI Taxonomy" id="39272"/>
    <lineage>
        <taxon>Eukaryota</taxon>
        <taxon>Metazoa</taxon>
        <taxon>Ecdysozoa</taxon>
        <taxon>Arthropoda</taxon>
        <taxon>Hexapoda</taxon>
        <taxon>Collembola</taxon>
        <taxon>Symphypleona</taxon>
        <taxon>Sminthuridae</taxon>
        <taxon>Allacma</taxon>
    </lineage>
</organism>
<reference evidence="1" key="1">
    <citation type="submission" date="2021-06" db="EMBL/GenBank/DDBJ databases">
        <authorList>
            <person name="Hodson N. C."/>
            <person name="Mongue J. A."/>
            <person name="Jaron S. K."/>
        </authorList>
    </citation>
    <scope>NUCLEOTIDE SEQUENCE</scope>
</reference>
<accession>A0A8J2JJE2</accession>
<dbReference type="EMBL" id="CAJVCH010030436">
    <property type="protein sequence ID" value="CAG7709588.1"/>
    <property type="molecule type" value="Genomic_DNA"/>
</dbReference>
<comment type="caution">
    <text evidence="1">The sequence shown here is derived from an EMBL/GenBank/DDBJ whole genome shotgun (WGS) entry which is preliminary data.</text>
</comment>
<dbReference type="OrthoDB" id="429813at2759"/>
<evidence type="ECO:0000313" key="1">
    <source>
        <dbReference type="EMBL" id="CAG7709588.1"/>
    </source>
</evidence>
<evidence type="ECO:0000313" key="2">
    <source>
        <dbReference type="Proteomes" id="UP000708208"/>
    </source>
</evidence>
<sequence>MSTAVGVKTSEEIMVYHCSSSEHPFKFQDLFRIVVKANAHNPYKRMYWYPFMIFTWNEKSKEVLDFILHYMPCVLL</sequence>
<name>A0A8J2JJE2_9HEXA</name>
<keyword evidence="2" id="KW-1185">Reference proteome</keyword>
<proteinExistence type="predicted"/>
<protein>
    <submittedName>
        <fullName evidence="1">Uncharacterized protein</fullName>
    </submittedName>
</protein>
<gene>
    <name evidence="1" type="ORF">AFUS01_LOCUS4831</name>
</gene>
<dbReference type="Proteomes" id="UP000708208">
    <property type="component" value="Unassembled WGS sequence"/>
</dbReference>
<feature type="non-terminal residue" evidence="1">
    <location>
        <position position="76"/>
    </location>
</feature>